<proteinExistence type="predicted"/>
<feature type="transmembrane region" description="Helical" evidence="6">
    <location>
        <begin position="12"/>
        <end position="31"/>
    </location>
</feature>
<keyword evidence="2" id="KW-1003">Cell membrane</keyword>
<evidence type="ECO:0000256" key="4">
    <source>
        <dbReference type="ARBA" id="ARBA00022989"/>
    </source>
</evidence>
<gene>
    <name evidence="8" type="ORF">GCM10010981_40300</name>
</gene>
<keyword evidence="3 6" id="KW-0812">Transmembrane</keyword>
<sequence length="542" mass="59964">MGKGLWERPWVRHVAVALGYGVAFTAFRALSPPQWQITAGLRFAVLLLVPYRYWLALIIGESGWYIGMGYVCASTWGVAWGIACAIAPIVYVAPVVYWLRKHWPPVLSNATHINMGRLLSCALLVAVIVMLRDFGVLLTAKNLPSGYDLSYSKWVPRYFVGSFLGILTVAPLALLGYQKLVVKSWSELQSKIENSRLLFESACLGFPVLALLLWIGYSAAPDTPIRQMAQVAMFLPVVWLAFRHGWQGVAVGGAAASCTVMLLMSNAVWDLTTLQAESILSFAISTMLIMGARIGSLDQHVEKDRTDVLMALALAQRSIYLGEMQLRMTSTALEQIREDVQAGFAMMMGRLRHLQPAIDDRGYQRHALVAQDQLHRLADGLYPIALRERGLPSALQEGGLPLMLKEVGLTYSCDLRGSVSRLSNTLRMTIYRIIWEVVADACTKKNVSDIRIHLRIAERQERVGVLIVARFRAYPAQLAFIDWEELLPRLVRGTSGLGLRAVRDRAAVFQGRTRTRSISGGHQISILLLDPALPGVAISPAG</sequence>
<dbReference type="InterPro" id="IPR036890">
    <property type="entry name" value="HATPase_C_sf"/>
</dbReference>
<accession>A0ABQ1GNH8</accession>
<evidence type="ECO:0000256" key="3">
    <source>
        <dbReference type="ARBA" id="ARBA00022692"/>
    </source>
</evidence>
<dbReference type="InterPro" id="IPR007895">
    <property type="entry name" value="MASE1"/>
</dbReference>
<evidence type="ECO:0000256" key="1">
    <source>
        <dbReference type="ARBA" id="ARBA00004651"/>
    </source>
</evidence>
<dbReference type="Proteomes" id="UP000620046">
    <property type="component" value="Unassembled WGS sequence"/>
</dbReference>
<feature type="transmembrane region" description="Helical" evidence="6">
    <location>
        <begin position="197"/>
        <end position="219"/>
    </location>
</feature>
<reference evidence="9" key="1">
    <citation type="journal article" date="2019" name="Int. J. Syst. Evol. Microbiol.">
        <title>The Global Catalogue of Microorganisms (GCM) 10K type strain sequencing project: providing services to taxonomists for standard genome sequencing and annotation.</title>
        <authorList>
            <consortium name="The Broad Institute Genomics Platform"/>
            <consortium name="The Broad Institute Genome Sequencing Center for Infectious Disease"/>
            <person name="Wu L."/>
            <person name="Ma J."/>
        </authorList>
    </citation>
    <scope>NUCLEOTIDE SEQUENCE [LARGE SCALE GENOMIC DNA]</scope>
    <source>
        <strain evidence="9">CGMCC 1.15439</strain>
    </source>
</reference>
<name>A0ABQ1GNH8_9GAMM</name>
<comment type="subcellular location">
    <subcellularLocation>
        <location evidence="1">Cell membrane</location>
        <topology evidence="1">Multi-pass membrane protein</topology>
    </subcellularLocation>
</comment>
<evidence type="ECO:0000256" key="2">
    <source>
        <dbReference type="ARBA" id="ARBA00022475"/>
    </source>
</evidence>
<evidence type="ECO:0000313" key="9">
    <source>
        <dbReference type="Proteomes" id="UP000620046"/>
    </source>
</evidence>
<dbReference type="RefSeq" id="WP_188797117.1">
    <property type="nucleotide sequence ID" value="NZ_BMJA01000004.1"/>
</dbReference>
<feature type="transmembrane region" description="Helical" evidence="6">
    <location>
        <begin position="78"/>
        <end position="99"/>
    </location>
</feature>
<dbReference type="Gene3D" id="3.30.565.10">
    <property type="entry name" value="Histidine kinase-like ATPase, C-terminal domain"/>
    <property type="match status" value="1"/>
</dbReference>
<comment type="caution">
    <text evidence="8">The sequence shown here is derived from an EMBL/GenBank/DDBJ whole genome shotgun (WGS) entry which is preliminary data.</text>
</comment>
<keyword evidence="4 6" id="KW-1133">Transmembrane helix</keyword>
<evidence type="ECO:0000256" key="6">
    <source>
        <dbReference type="SAM" id="Phobius"/>
    </source>
</evidence>
<feature type="domain" description="MASE1" evidence="7">
    <location>
        <begin position="15"/>
        <end position="294"/>
    </location>
</feature>
<evidence type="ECO:0000313" key="8">
    <source>
        <dbReference type="EMBL" id="GGA47063.1"/>
    </source>
</evidence>
<feature type="transmembrane region" description="Helical" evidence="6">
    <location>
        <begin position="119"/>
        <end position="138"/>
    </location>
</feature>
<feature type="transmembrane region" description="Helical" evidence="6">
    <location>
        <begin position="158"/>
        <end position="177"/>
    </location>
</feature>
<feature type="transmembrane region" description="Helical" evidence="6">
    <location>
        <begin position="43"/>
        <end position="66"/>
    </location>
</feature>
<protein>
    <recommendedName>
        <fullName evidence="7">MASE1 domain-containing protein</fullName>
    </recommendedName>
</protein>
<dbReference type="EMBL" id="BMJA01000004">
    <property type="protein sequence ID" value="GGA47063.1"/>
    <property type="molecule type" value="Genomic_DNA"/>
</dbReference>
<keyword evidence="9" id="KW-1185">Reference proteome</keyword>
<dbReference type="Pfam" id="PF05231">
    <property type="entry name" value="MASE1"/>
    <property type="match status" value="1"/>
</dbReference>
<evidence type="ECO:0000259" key="7">
    <source>
        <dbReference type="Pfam" id="PF05231"/>
    </source>
</evidence>
<evidence type="ECO:0000256" key="5">
    <source>
        <dbReference type="ARBA" id="ARBA00023136"/>
    </source>
</evidence>
<organism evidence="8 9">
    <name type="scientific">Dyella nitratireducens</name>
    <dbReference type="NCBI Taxonomy" id="1849580"/>
    <lineage>
        <taxon>Bacteria</taxon>
        <taxon>Pseudomonadati</taxon>
        <taxon>Pseudomonadota</taxon>
        <taxon>Gammaproteobacteria</taxon>
        <taxon>Lysobacterales</taxon>
        <taxon>Rhodanobacteraceae</taxon>
        <taxon>Dyella</taxon>
    </lineage>
</organism>
<keyword evidence="5 6" id="KW-0472">Membrane</keyword>